<dbReference type="InterPro" id="IPR009078">
    <property type="entry name" value="Ferritin-like_SF"/>
</dbReference>
<sequence length="319" mass="36132">MTATLSDEQLQQHFDATIERDQRIEPRDWMPEGYRKTLVRQIAQHAHSEIIGMQPEGNWLTRAPSLRRKAILLAKVQDEAGHGLYLYSATETLGADRDDLTGKLVGGRQKYSSIFNYPTLNFADIGVIGWLVDGAAIVNQVPLCRCSYGPYARAMIRICKEESFHQRQGYELLMTMMRGTDEQREMVQDATDRWWWPSLMMFGPPDGDSPNTQQSMAWGIKRHTNDELRQKFVDMTVPQAEALGVSLPDSGLVWNPERGHYDFSEPDWSEFKQVIGGNGPCNAQRLERRRAAHEDGQWVRDAAAAHAAKENARKEGAAA</sequence>
<dbReference type="SUPFAM" id="SSF47240">
    <property type="entry name" value="Ferritin-like"/>
    <property type="match status" value="1"/>
</dbReference>
<dbReference type="InterPro" id="IPR007814">
    <property type="entry name" value="PaaA_PaaC"/>
</dbReference>
<protein>
    <submittedName>
        <fullName evidence="1">Ring-1,2-phenylacetyl-CoA epoxidase subunit PaaA</fullName>
    </submittedName>
</protein>
<dbReference type="InterPro" id="IPR012347">
    <property type="entry name" value="Ferritin-like"/>
</dbReference>
<keyword evidence="2" id="KW-1185">Reference proteome</keyword>
<gene>
    <name evidence="1" type="ORF">DFQ14_101338</name>
</gene>
<dbReference type="PANTHER" id="PTHR30458">
    <property type="entry name" value="PHENYLACETIC ACID DEGRADATION PROTEIN PAA"/>
    <property type="match status" value="1"/>
</dbReference>
<accession>A0A368VYJ9</accession>
<evidence type="ECO:0000313" key="2">
    <source>
        <dbReference type="Proteomes" id="UP000253495"/>
    </source>
</evidence>
<proteinExistence type="predicted"/>
<dbReference type="PANTHER" id="PTHR30458:SF2">
    <property type="entry name" value="1,2-PHENYLACETYL-COA EPOXIDASE, SUBUNIT A"/>
    <property type="match status" value="1"/>
</dbReference>
<evidence type="ECO:0000313" key="1">
    <source>
        <dbReference type="EMBL" id="RCW46995.1"/>
    </source>
</evidence>
<dbReference type="Proteomes" id="UP000253495">
    <property type="component" value="Unassembled WGS sequence"/>
</dbReference>
<dbReference type="NCBIfam" id="TIGR02156">
    <property type="entry name" value="PA_CoA_Oxy1"/>
    <property type="match status" value="1"/>
</dbReference>
<dbReference type="RefSeq" id="WP_114451216.1">
    <property type="nucleotide sequence ID" value="NZ_QPJC01000001.1"/>
</dbReference>
<dbReference type="FunFam" id="1.20.1260.10:FF:000010">
    <property type="entry name" value="1,2-phenylacetyl-CoA epoxidase subunit A"/>
    <property type="match status" value="1"/>
</dbReference>
<dbReference type="GO" id="GO:0005829">
    <property type="term" value="C:cytosol"/>
    <property type="evidence" value="ECO:0007669"/>
    <property type="project" value="TreeGrafter"/>
</dbReference>
<dbReference type="InterPro" id="IPR011881">
    <property type="entry name" value="PaaA"/>
</dbReference>
<dbReference type="OrthoDB" id="5292502at2"/>
<dbReference type="Pfam" id="PF05138">
    <property type="entry name" value="PaaA_PaaC"/>
    <property type="match status" value="1"/>
</dbReference>
<dbReference type="Gene3D" id="1.20.1260.10">
    <property type="match status" value="1"/>
</dbReference>
<dbReference type="AlphaFoldDB" id="A0A368VYJ9"/>
<dbReference type="InterPro" id="IPR052703">
    <property type="entry name" value="Aromatic_CoA_ox/epox"/>
</dbReference>
<dbReference type="GO" id="GO:0010124">
    <property type="term" value="P:phenylacetate catabolic process"/>
    <property type="evidence" value="ECO:0007669"/>
    <property type="project" value="InterPro"/>
</dbReference>
<dbReference type="GO" id="GO:0097266">
    <property type="term" value="F:phenylacetyl-CoA 1,2-epoxidase activity"/>
    <property type="evidence" value="ECO:0007669"/>
    <property type="project" value="InterPro"/>
</dbReference>
<name>A0A368VYJ9_9ACTN</name>
<reference evidence="1 2" key="1">
    <citation type="submission" date="2018-07" db="EMBL/GenBank/DDBJ databases">
        <title>Genomic Encyclopedia of Type Strains, Phase III (KMG-III): the genomes of soil and plant-associated and newly described type strains.</title>
        <authorList>
            <person name="Whitman W."/>
        </authorList>
    </citation>
    <scope>NUCLEOTIDE SEQUENCE [LARGE SCALE GENOMIC DNA]</scope>
    <source>
        <strain evidence="1 2">CECT 8575</strain>
    </source>
</reference>
<dbReference type="EMBL" id="QPJC01000001">
    <property type="protein sequence ID" value="RCW46995.1"/>
    <property type="molecule type" value="Genomic_DNA"/>
</dbReference>
<comment type="caution">
    <text evidence="1">The sequence shown here is derived from an EMBL/GenBank/DDBJ whole genome shotgun (WGS) entry which is preliminary data.</text>
</comment>
<organism evidence="1 2">
    <name type="scientific">Halopolyspora algeriensis</name>
    <dbReference type="NCBI Taxonomy" id="1500506"/>
    <lineage>
        <taxon>Bacteria</taxon>
        <taxon>Bacillati</taxon>
        <taxon>Actinomycetota</taxon>
        <taxon>Actinomycetes</taxon>
        <taxon>Actinomycetes incertae sedis</taxon>
        <taxon>Halopolyspora</taxon>
    </lineage>
</organism>